<feature type="transmembrane region" description="Helical" evidence="14">
    <location>
        <begin position="596"/>
        <end position="616"/>
    </location>
</feature>
<keyword evidence="8 14" id="KW-1133">Transmembrane helix</keyword>
<dbReference type="PANTHER" id="PTHR43373:SF1">
    <property type="entry name" value="NA(+)_H(+) ANTIPORTER SUBUNIT A"/>
    <property type="match status" value="1"/>
</dbReference>
<feature type="domain" description="NADH:quinone oxidoreductase/Mrp antiporter transmembrane" evidence="15">
    <location>
        <begin position="129"/>
        <end position="421"/>
    </location>
</feature>
<organism evidence="19 20">
    <name type="scientific">Metabacillus rhizolycopersici</name>
    <dbReference type="NCBI Taxonomy" id="2875709"/>
    <lineage>
        <taxon>Bacteria</taxon>
        <taxon>Bacillati</taxon>
        <taxon>Bacillota</taxon>
        <taxon>Bacilli</taxon>
        <taxon>Bacillales</taxon>
        <taxon>Bacillaceae</taxon>
        <taxon>Metabacillus</taxon>
    </lineage>
</organism>
<feature type="transmembrane region" description="Helical" evidence="14">
    <location>
        <begin position="712"/>
        <end position="732"/>
    </location>
</feature>
<dbReference type="Pfam" id="PF00361">
    <property type="entry name" value="Proton_antipo_M"/>
    <property type="match status" value="1"/>
</dbReference>
<feature type="transmembrane region" description="Helical" evidence="14">
    <location>
        <begin position="773"/>
        <end position="791"/>
    </location>
</feature>
<keyword evidence="4" id="KW-0050">Antiport</keyword>
<sequence length="801" mass="89036">MSYLHLAILAPLLFSIFIPFFYKIFRRIHTGWFVLPLPIILFIYFLTFIPITSNQKTIIESLNWIPSLGINFTAKVDGLGLLFALLITGIGALVVLYSIYYLAKDKEKLNTFYVYLVLFMGAMLGVVLSDNLIVMYAFWELTSFSSFLLIGYWYERDKSRYGAQKSMLITVFGGLAMLCGIILLYIMTGTFSITEIVPQSNEIFHHALFIPALLCILLGAFTKSAQFPFYIWLPDAMEAPTPVSAYLHSATMVKAGIYLVARFTPVFGESSVWFWLVAGVGMITLIWGSIFAVKQTDLKSILAFSTVSQLGLIMSLLGVGAAALHYEALDDNIFTVATTAAIFHLINHATFKGSLFMAAGIIDHETGTRDIHKLGGLMHVMPITFTISLIGTLSMAGLPPFNGFLSKEMFFAAMVRVTEMDIFNLETLGVLFPVIAWVASVFTFIYSMILVFKTFTGKYQPEKLGKKPHEAPIGMLISPIILVSLVIIFGLFPNLLSDSLISPAMAAVLPSLLQVGGVFEVHITFWHGLTIELFMTMGVIIMGLILYKTYPKWKKIYKAIPEKLSINGLYDGTIEGSQSVSNKLMNMNMNGSIRSYLVYIFAFFIIILSTTLIWKNAFKLDTSNVSSIGVYEVVLAIFVVVSSISILFVKSRMTSIILLGAVGYTVSLFYVLFRAPDLALTQLVIETISVALFLVCFYHLPKLRKFETRLTFKLTNALISFGVGAVVTAIALSAHSNKLFSSISQYYVENTYEEAAGKNMVNVILVDFRGFDTLFEITVLAIAALGIYSMIKLRLNRGKEG</sequence>
<feature type="transmembrane region" description="Helical" evidence="14">
    <location>
        <begin position="679"/>
        <end position="700"/>
    </location>
</feature>
<feature type="transmembrane region" description="Helical" evidence="14">
    <location>
        <begin position="473"/>
        <end position="492"/>
    </location>
</feature>
<evidence type="ECO:0000256" key="8">
    <source>
        <dbReference type="ARBA" id="ARBA00022989"/>
    </source>
</evidence>
<feature type="transmembrane region" description="Helical" evidence="14">
    <location>
        <begin position="628"/>
        <end position="649"/>
    </location>
</feature>
<dbReference type="InterPro" id="IPR050616">
    <property type="entry name" value="CPA3_Na-H_Antiporter_A"/>
</dbReference>
<evidence type="ECO:0000259" key="18">
    <source>
        <dbReference type="Pfam" id="PF20501"/>
    </source>
</evidence>
<dbReference type="RefSeq" id="WP_224140782.1">
    <property type="nucleotide sequence ID" value="NZ_JAIQUM010000052.1"/>
</dbReference>
<evidence type="ECO:0000256" key="13">
    <source>
        <dbReference type="RuleBase" id="RU000320"/>
    </source>
</evidence>
<evidence type="ECO:0000259" key="16">
    <source>
        <dbReference type="Pfam" id="PF00662"/>
    </source>
</evidence>
<dbReference type="InterPro" id="IPR001516">
    <property type="entry name" value="Proton_antipo_N"/>
</dbReference>
<feature type="transmembrane region" description="Helical" evidence="14">
    <location>
        <begin position="203"/>
        <end position="222"/>
    </location>
</feature>
<keyword evidence="20" id="KW-1185">Reference proteome</keyword>
<keyword evidence="10" id="KW-0406">Ion transport</keyword>
<evidence type="ECO:0000256" key="14">
    <source>
        <dbReference type="SAM" id="Phobius"/>
    </source>
</evidence>
<evidence type="ECO:0000256" key="10">
    <source>
        <dbReference type="ARBA" id="ARBA00023065"/>
    </source>
</evidence>
<evidence type="ECO:0000313" key="20">
    <source>
        <dbReference type="Proteomes" id="UP001165287"/>
    </source>
</evidence>
<evidence type="ECO:0000259" key="17">
    <source>
        <dbReference type="Pfam" id="PF13244"/>
    </source>
</evidence>
<keyword evidence="9" id="KW-0915">Sodium</keyword>
<comment type="subcellular location">
    <subcellularLocation>
        <location evidence="1">Cell membrane</location>
        <topology evidence="1">Multi-pass membrane protein</topology>
    </subcellularLocation>
    <subcellularLocation>
        <location evidence="13">Membrane</location>
        <topology evidence="13">Multi-pass membrane protein</topology>
    </subcellularLocation>
</comment>
<evidence type="ECO:0000259" key="15">
    <source>
        <dbReference type="Pfam" id="PF00361"/>
    </source>
</evidence>
<comment type="similarity">
    <text evidence="2">Belongs to the CPA3 antiporters (TC 2.A.63) subunit A family.</text>
</comment>
<feature type="transmembrane region" description="Helical" evidence="14">
    <location>
        <begin position="79"/>
        <end position="100"/>
    </location>
</feature>
<evidence type="ECO:0000256" key="4">
    <source>
        <dbReference type="ARBA" id="ARBA00022449"/>
    </source>
</evidence>
<accession>A0ABS7UVJ0</accession>
<comment type="caution">
    <text evidence="19">The sequence shown here is derived from an EMBL/GenBank/DDBJ whole genome shotgun (WGS) entry which is preliminary data.</text>
</comment>
<feature type="transmembrane region" description="Helical" evidence="14">
    <location>
        <begin position="525"/>
        <end position="547"/>
    </location>
</feature>
<feature type="domain" description="NADH-Ubiquinone oxidoreductase (complex I) chain 5 N-terminal" evidence="16">
    <location>
        <begin position="65"/>
        <end position="107"/>
    </location>
</feature>
<dbReference type="Pfam" id="PF00662">
    <property type="entry name" value="Proton_antipo_N"/>
    <property type="match status" value="1"/>
</dbReference>
<feature type="transmembrane region" description="Helical" evidence="14">
    <location>
        <begin position="336"/>
        <end position="362"/>
    </location>
</feature>
<feature type="transmembrane region" description="Helical" evidence="14">
    <location>
        <begin position="112"/>
        <end position="128"/>
    </location>
</feature>
<dbReference type="PRINTS" id="PR01434">
    <property type="entry name" value="NADHDHGNASE5"/>
</dbReference>
<evidence type="ECO:0000313" key="19">
    <source>
        <dbReference type="EMBL" id="MBZ5752325.1"/>
    </source>
</evidence>
<proteinExistence type="inferred from homology"/>
<feature type="transmembrane region" description="Helical" evidence="14">
    <location>
        <begin position="166"/>
        <end position="191"/>
    </location>
</feature>
<dbReference type="NCBIfam" id="TIGR00940">
    <property type="entry name" value="2a6301s01"/>
    <property type="match status" value="1"/>
</dbReference>
<dbReference type="InterPro" id="IPR005663">
    <property type="entry name" value="MrpA/MnhA1/PhaAB"/>
</dbReference>
<keyword evidence="7" id="KW-0375">Hydrogen ion transport</keyword>
<dbReference type="InterPro" id="IPR025383">
    <property type="entry name" value="MrpA_C/MbhD"/>
</dbReference>
<evidence type="ECO:0000256" key="9">
    <source>
        <dbReference type="ARBA" id="ARBA00023053"/>
    </source>
</evidence>
<reference evidence="19" key="1">
    <citation type="submission" date="2024-05" db="EMBL/GenBank/DDBJ databases">
        <title>Metabacillus sp. nov., isolated from the rhizosphere soil of tomato plants.</title>
        <authorList>
            <person name="Ma R."/>
        </authorList>
    </citation>
    <scope>NUCLEOTIDE SEQUENCE</scope>
    <source>
        <strain evidence="19">DBTR6</strain>
    </source>
</reference>
<evidence type="ECO:0000256" key="1">
    <source>
        <dbReference type="ARBA" id="ARBA00004651"/>
    </source>
</evidence>
<gene>
    <name evidence="19" type="ORF">K9V48_19235</name>
</gene>
<evidence type="ECO:0000256" key="6">
    <source>
        <dbReference type="ARBA" id="ARBA00022692"/>
    </source>
</evidence>
<keyword evidence="12" id="KW-0739">Sodium transport</keyword>
<feature type="transmembrane region" description="Helical" evidence="14">
    <location>
        <begin position="273"/>
        <end position="293"/>
    </location>
</feature>
<evidence type="ECO:0000256" key="2">
    <source>
        <dbReference type="ARBA" id="ARBA00008483"/>
    </source>
</evidence>
<dbReference type="InterPro" id="IPR046806">
    <property type="entry name" value="MrpA_C/MbhE"/>
</dbReference>
<dbReference type="Pfam" id="PF20501">
    <property type="entry name" value="MbhE"/>
    <property type="match status" value="1"/>
</dbReference>
<dbReference type="Proteomes" id="UP001165287">
    <property type="component" value="Unassembled WGS sequence"/>
</dbReference>
<protein>
    <submittedName>
        <fullName evidence="19">Na+/H+ antiporter subunit A</fullName>
    </submittedName>
</protein>
<feature type="transmembrane region" description="Helical" evidence="14">
    <location>
        <begin position="374"/>
        <end position="398"/>
    </location>
</feature>
<feature type="domain" description="MrpA C-terminal/MbhD" evidence="17">
    <location>
        <begin position="637"/>
        <end position="702"/>
    </location>
</feature>
<feature type="transmembrane region" description="Helical" evidence="14">
    <location>
        <begin position="134"/>
        <end position="154"/>
    </location>
</feature>
<feature type="transmembrane region" description="Helical" evidence="14">
    <location>
        <begin position="300"/>
        <end position="324"/>
    </location>
</feature>
<feature type="transmembrane region" description="Helical" evidence="14">
    <location>
        <begin position="6"/>
        <end position="25"/>
    </location>
</feature>
<name>A0ABS7UVJ0_9BACI</name>
<dbReference type="Pfam" id="PF13244">
    <property type="entry name" value="MbhD"/>
    <property type="match status" value="1"/>
</dbReference>
<feature type="transmembrane region" description="Helical" evidence="14">
    <location>
        <begin position="32"/>
        <end position="51"/>
    </location>
</feature>
<dbReference type="EMBL" id="JAIQUM010000052">
    <property type="protein sequence ID" value="MBZ5752325.1"/>
    <property type="molecule type" value="Genomic_DNA"/>
</dbReference>
<keyword evidence="5" id="KW-1003">Cell membrane</keyword>
<keyword evidence="11 14" id="KW-0472">Membrane</keyword>
<feature type="transmembrane region" description="Helical" evidence="14">
    <location>
        <begin position="430"/>
        <end position="452"/>
    </location>
</feature>
<keyword evidence="6 13" id="KW-0812">Transmembrane</keyword>
<evidence type="ECO:0000256" key="7">
    <source>
        <dbReference type="ARBA" id="ARBA00022781"/>
    </source>
</evidence>
<evidence type="ECO:0000256" key="5">
    <source>
        <dbReference type="ARBA" id="ARBA00022475"/>
    </source>
</evidence>
<feature type="domain" description="MrpA C-terminal/MbhE" evidence="18">
    <location>
        <begin position="715"/>
        <end position="792"/>
    </location>
</feature>
<feature type="transmembrane region" description="Helical" evidence="14">
    <location>
        <begin position="243"/>
        <end position="261"/>
    </location>
</feature>
<keyword evidence="3" id="KW-0813">Transport</keyword>
<dbReference type="NCBIfam" id="NF009285">
    <property type="entry name" value="PRK12645.1"/>
    <property type="match status" value="1"/>
</dbReference>
<evidence type="ECO:0000256" key="12">
    <source>
        <dbReference type="ARBA" id="ARBA00023201"/>
    </source>
</evidence>
<feature type="transmembrane region" description="Helical" evidence="14">
    <location>
        <begin position="656"/>
        <end position="673"/>
    </location>
</feature>
<evidence type="ECO:0000256" key="3">
    <source>
        <dbReference type="ARBA" id="ARBA00022448"/>
    </source>
</evidence>
<evidence type="ECO:0000256" key="11">
    <source>
        <dbReference type="ARBA" id="ARBA00023136"/>
    </source>
</evidence>
<dbReference type="InterPro" id="IPR001750">
    <property type="entry name" value="ND/Mrp_TM"/>
</dbReference>
<dbReference type="PANTHER" id="PTHR43373">
    <property type="entry name" value="NA(+)/H(+) ANTIPORTER SUBUNIT"/>
    <property type="match status" value="1"/>
</dbReference>